<evidence type="ECO:0000313" key="6">
    <source>
        <dbReference type="EnsemblMetazoa" id="ASIC021030-PA"/>
    </source>
</evidence>
<dbReference type="EnsemblMetazoa" id="ASIC021030-RA">
    <property type="protein sequence ID" value="ASIC021030-PA"/>
    <property type="gene ID" value="ASIC021030"/>
</dbReference>
<feature type="domain" description="Tudor" evidence="4">
    <location>
        <begin position="469"/>
        <end position="525"/>
    </location>
</feature>
<dbReference type="VEuPathDB" id="VectorBase:ASIS013358"/>
<keyword evidence="1" id="KW-0479">Metal-binding</keyword>
<dbReference type="EMBL" id="KE525405">
    <property type="protein sequence ID" value="KFB52767.1"/>
    <property type="molecule type" value="Genomic_DNA"/>
</dbReference>
<dbReference type="OMA" id="EFYMIDQ"/>
<gene>
    <name evidence="5" type="ORF">ZHAS_00021030</name>
</gene>
<dbReference type="AlphaFoldDB" id="A0A084WRC3"/>
<dbReference type="PROSITE" id="PS50304">
    <property type="entry name" value="TUDOR"/>
    <property type="match status" value="1"/>
</dbReference>
<keyword evidence="7" id="KW-1185">Reference proteome</keyword>
<dbReference type="Gene3D" id="2.40.50.90">
    <property type="match status" value="1"/>
</dbReference>
<dbReference type="Proteomes" id="UP000030765">
    <property type="component" value="Unassembled WGS sequence"/>
</dbReference>
<dbReference type="Gene3D" id="2.30.30.140">
    <property type="match status" value="1"/>
</dbReference>
<dbReference type="VEuPathDB" id="VectorBase:ASIC021030"/>
<proteinExistence type="predicted"/>
<sequence>MGFHEMYEQLWNVSCDFLSNNCNLACAITDIMQKRARYLHSQVLKSSNSKDFATNFKKAHDELQSMSKSVQTFVDEWQALFIEDTSICAENSLPLDDFVFDYIKPTLLYKKNHVLKLLISDVSTTRPGVFCAVDQCKFESLSCLEDLQSVSKSPLHELPPAGEVFAILLENTWFRAVRNRSSGGVGEQKTDAICLLDTGEVYPYQSTFKIAKLSDDFQHLPAYFIQCRMEAGSSPTKLRQWDKIYCKVIDIEEDVLVLENLGEVNGKLAQQTQQCDEQITVCETTEGQPTEIHLNGEHLDEHNVSHPANEQSSSPESNEELIPGTQYAITRETLTREQVEQFDELPEGTTNAMRAVLGYDPKDDWQICKYYDPVKKRCFKGSNCRRRHIELDPDGWTRDRDTVSVSGVQKLEIPAQDSYVTLLPTSVTDLDMFFCHLVPAEGYHLEFNQLADDLNNPELVANYKPLNLLPTIGELVLAKYENLWYRAQVIELFDTSVTVFYVDYGNVETVSVDEIKACDERFKFLPFQAIFCKLANACHIDSFHTAAIEQFTMFVLDKPLKAYVVGNGTPLEVKLYDEEGYDVGELMILTNLAMQRTPSKFGDDKPIPG</sequence>
<dbReference type="SMART" id="SM00333">
    <property type="entry name" value="TUDOR"/>
    <property type="match status" value="1"/>
</dbReference>
<evidence type="ECO:0000313" key="7">
    <source>
        <dbReference type="Proteomes" id="UP000030765"/>
    </source>
</evidence>
<keyword evidence="1" id="KW-0863">Zinc-finger</keyword>
<dbReference type="OrthoDB" id="10052065at2759"/>
<dbReference type="InterPro" id="IPR050621">
    <property type="entry name" value="Tudor_domain_containing"/>
</dbReference>
<evidence type="ECO:0000256" key="1">
    <source>
        <dbReference type="PROSITE-ProRule" id="PRU00723"/>
    </source>
</evidence>
<name>A0A084WRC3_ANOSI</name>
<dbReference type="InterPro" id="IPR035437">
    <property type="entry name" value="SNase_OB-fold_sf"/>
</dbReference>
<dbReference type="PROSITE" id="PS50103">
    <property type="entry name" value="ZF_C3H1"/>
    <property type="match status" value="1"/>
</dbReference>
<dbReference type="STRING" id="74873.A0A084WRC3"/>
<evidence type="ECO:0000313" key="5">
    <source>
        <dbReference type="EMBL" id="KFB52767.1"/>
    </source>
</evidence>
<evidence type="ECO:0000256" key="2">
    <source>
        <dbReference type="SAM" id="MobiDB-lite"/>
    </source>
</evidence>
<dbReference type="PANTHER" id="PTHR22948">
    <property type="entry name" value="TUDOR DOMAIN CONTAINING PROTEIN"/>
    <property type="match status" value="1"/>
</dbReference>
<feature type="region of interest" description="Disordered" evidence="2">
    <location>
        <begin position="302"/>
        <end position="322"/>
    </location>
</feature>
<dbReference type="Pfam" id="PF00567">
    <property type="entry name" value="TUDOR"/>
    <property type="match status" value="1"/>
</dbReference>
<dbReference type="SUPFAM" id="SSF63748">
    <property type="entry name" value="Tudor/PWWP/MBT"/>
    <property type="match status" value="1"/>
</dbReference>
<protein>
    <submittedName>
        <fullName evidence="5">AGAP002475-PA-like protein</fullName>
    </submittedName>
</protein>
<dbReference type="GO" id="GO:0008270">
    <property type="term" value="F:zinc ion binding"/>
    <property type="evidence" value="ECO:0007669"/>
    <property type="project" value="UniProtKB-KW"/>
</dbReference>
<accession>A0A084WRC3</accession>
<dbReference type="EMBL" id="ATLV01026020">
    <property type="status" value="NOT_ANNOTATED_CDS"/>
    <property type="molecule type" value="Genomic_DNA"/>
</dbReference>
<keyword evidence="1" id="KW-0862">Zinc</keyword>
<reference evidence="5 7" key="1">
    <citation type="journal article" date="2014" name="BMC Genomics">
        <title>Genome sequence of Anopheles sinensis provides insight into genetics basis of mosquito competence for malaria parasites.</title>
        <authorList>
            <person name="Zhou D."/>
            <person name="Zhang D."/>
            <person name="Ding G."/>
            <person name="Shi L."/>
            <person name="Hou Q."/>
            <person name="Ye Y."/>
            <person name="Xu Y."/>
            <person name="Zhou H."/>
            <person name="Xiong C."/>
            <person name="Li S."/>
            <person name="Yu J."/>
            <person name="Hong S."/>
            <person name="Yu X."/>
            <person name="Zou P."/>
            <person name="Chen C."/>
            <person name="Chang X."/>
            <person name="Wang W."/>
            <person name="Lv Y."/>
            <person name="Sun Y."/>
            <person name="Ma L."/>
            <person name="Shen B."/>
            <person name="Zhu C."/>
        </authorList>
    </citation>
    <scope>NUCLEOTIDE SEQUENCE [LARGE SCALE GENOMIC DNA]</scope>
</reference>
<dbReference type="PANTHER" id="PTHR22948:SF72">
    <property type="entry name" value="TUDOR DOMAIN-CONTAINING PROTEIN"/>
    <property type="match status" value="1"/>
</dbReference>
<dbReference type="GO" id="GO:0005737">
    <property type="term" value="C:cytoplasm"/>
    <property type="evidence" value="ECO:0007669"/>
    <property type="project" value="UniProtKB-ARBA"/>
</dbReference>
<feature type="domain" description="C3H1-type" evidence="3">
    <location>
        <begin position="362"/>
        <end position="391"/>
    </location>
</feature>
<organism evidence="5">
    <name type="scientific">Anopheles sinensis</name>
    <name type="common">Mosquito</name>
    <dbReference type="NCBI Taxonomy" id="74873"/>
    <lineage>
        <taxon>Eukaryota</taxon>
        <taxon>Metazoa</taxon>
        <taxon>Ecdysozoa</taxon>
        <taxon>Arthropoda</taxon>
        <taxon>Hexapoda</taxon>
        <taxon>Insecta</taxon>
        <taxon>Pterygota</taxon>
        <taxon>Neoptera</taxon>
        <taxon>Endopterygota</taxon>
        <taxon>Diptera</taxon>
        <taxon>Nematocera</taxon>
        <taxon>Culicoidea</taxon>
        <taxon>Culicidae</taxon>
        <taxon>Anophelinae</taxon>
        <taxon>Anopheles</taxon>
    </lineage>
</organism>
<reference evidence="6" key="2">
    <citation type="submission" date="2020-05" db="UniProtKB">
        <authorList>
            <consortium name="EnsemblMetazoa"/>
        </authorList>
    </citation>
    <scope>IDENTIFICATION</scope>
</reference>
<evidence type="ECO:0000259" key="3">
    <source>
        <dbReference type="PROSITE" id="PS50103"/>
    </source>
</evidence>
<evidence type="ECO:0000259" key="4">
    <source>
        <dbReference type="PROSITE" id="PS50304"/>
    </source>
</evidence>
<dbReference type="InterPro" id="IPR000571">
    <property type="entry name" value="Znf_CCCH"/>
</dbReference>
<dbReference type="InterPro" id="IPR002999">
    <property type="entry name" value="Tudor"/>
</dbReference>
<feature type="zinc finger region" description="C3H1-type" evidence="1">
    <location>
        <begin position="362"/>
        <end position="391"/>
    </location>
</feature>